<dbReference type="InterPro" id="IPR031157">
    <property type="entry name" value="G_TR_CS"/>
</dbReference>
<evidence type="ECO:0000256" key="3">
    <source>
        <dbReference type="ARBA" id="ARBA00022695"/>
    </source>
</evidence>
<evidence type="ECO:0000259" key="7">
    <source>
        <dbReference type="PROSITE" id="PS51722"/>
    </source>
</evidence>
<accession>A0ABM9AN41</accession>
<dbReference type="CDD" id="cd04095">
    <property type="entry name" value="CysN_NoDQ_III"/>
    <property type="match status" value="1"/>
</dbReference>
<evidence type="ECO:0000313" key="9">
    <source>
        <dbReference type="Proteomes" id="UP000837932"/>
    </source>
</evidence>
<reference evidence="8" key="1">
    <citation type="submission" date="2021-12" db="EMBL/GenBank/DDBJ databases">
        <authorList>
            <person name="Rodrigo-Torres L."/>
            <person name="Arahal R. D."/>
            <person name="Lucena T."/>
        </authorList>
    </citation>
    <scope>NUCLEOTIDE SEQUENCE</scope>
    <source>
        <strain evidence="8">CECT 8858</strain>
    </source>
</reference>
<dbReference type="InterPro" id="IPR000795">
    <property type="entry name" value="T_Tr_GTP-bd_dom"/>
</dbReference>
<keyword evidence="5" id="KW-0067">ATP-binding</keyword>
<dbReference type="PROSITE" id="PS51722">
    <property type="entry name" value="G_TR_2"/>
    <property type="match status" value="1"/>
</dbReference>
<dbReference type="RefSeq" id="WP_238805696.1">
    <property type="nucleotide sequence ID" value="NZ_CAKLPY010000001.1"/>
</dbReference>
<dbReference type="InterPro" id="IPR027417">
    <property type="entry name" value="P-loop_NTPase"/>
</dbReference>
<dbReference type="NCBIfam" id="TIGR02034">
    <property type="entry name" value="CysN"/>
    <property type="match status" value="1"/>
</dbReference>
<dbReference type="PANTHER" id="PTHR23115">
    <property type="entry name" value="TRANSLATION FACTOR"/>
    <property type="match status" value="1"/>
</dbReference>
<evidence type="ECO:0000256" key="1">
    <source>
        <dbReference type="ARBA" id="ARBA00012391"/>
    </source>
</evidence>
<dbReference type="PRINTS" id="PR00315">
    <property type="entry name" value="ELONGATNFCT"/>
</dbReference>
<dbReference type="EC" id="2.7.7.4" evidence="1"/>
<keyword evidence="3" id="KW-0548">Nucleotidyltransferase</keyword>
<sequence length="419" mass="46494">MDILRIATAGSVDDGKSTLIGRLLYETNSITKDKIEALESASKRKGLDFLDLSLLTDGLIAEREQGITIDVAHIYFSTPNRKYIIADTPGHFEYTRNMVTGASNTSVSIILIDARNGVVEQTKRHFYISSMLRIKNIVVAVNKMDLVGYSQERFNEIKNELLAIAEQVSFEGQELQFIPISSLYGENLVRKSSETPWYEGETLLNTLENVATQNSELSVKNARFPVQQVIRPKTEEFHDYRGYAGKIASGSFFVGDLVEALPSGQISKIKTIEKFGTKLETGKAKESVVITLEDNIDVSRGNMLVKVGEQPESRKEIEAKICWLDGQMLTVGKTYLLQHGINRVKAKVTKVNSLIDIKNMSLNNTPPADGGIKLNEIGWITIKTASPIYADKYEENPANGSFILIDEMNNGTVGIGFVE</sequence>
<dbReference type="InterPro" id="IPR050100">
    <property type="entry name" value="TRAFAC_GTPase_members"/>
</dbReference>
<organism evidence="8 9">
    <name type="scientific">Emticicia aquatica</name>
    <dbReference type="NCBI Taxonomy" id="1681835"/>
    <lineage>
        <taxon>Bacteria</taxon>
        <taxon>Pseudomonadati</taxon>
        <taxon>Bacteroidota</taxon>
        <taxon>Cytophagia</taxon>
        <taxon>Cytophagales</taxon>
        <taxon>Leadbetterellaceae</taxon>
        <taxon>Emticicia</taxon>
    </lineage>
</organism>
<keyword evidence="9" id="KW-1185">Reference proteome</keyword>
<dbReference type="InterPro" id="IPR011779">
    <property type="entry name" value="SO4_adenylTrfase_lsu"/>
</dbReference>
<evidence type="ECO:0000256" key="6">
    <source>
        <dbReference type="ARBA" id="ARBA00023134"/>
    </source>
</evidence>
<dbReference type="CDD" id="cd04166">
    <property type="entry name" value="CysN_ATPS"/>
    <property type="match status" value="1"/>
</dbReference>
<protein>
    <recommendedName>
        <fullName evidence="1">sulfate adenylyltransferase</fullName>
        <ecNumber evidence="1">2.7.7.4</ecNumber>
    </recommendedName>
</protein>
<dbReference type="CDD" id="cd03695">
    <property type="entry name" value="CysN_NodQ_II"/>
    <property type="match status" value="1"/>
</dbReference>
<proteinExistence type="predicted"/>
<dbReference type="InterPro" id="IPR054696">
    <property type="entry name" value="GTP-eEF1A_C"/>
</dbReference>
<dbReference type="SUPFAM" id="SSF50447">
    <property type="entry name" value="Translation proteins"/>
    <property type="match status" value="1"/>
</dbReference>
<evidence type="ECO:0000256" key="5">
    <source>
        <dbReference type="ARBA" id="ARBA00022840"/>
    </source>
</evidence>
<dbReference type="InterPro" id="IPR044139">
    <property type="entry name" value="CysN_NoDQ_III"/>
</dbReference>
<keyword evidence="4" id="KW-0547">Nucleotide-binding</keyword>
<evidence type="ECO:0000313" key="8">
    <source>
        <dbReference type="EMBL" id="CAH0995232.1"/>
    </source>
</evidence>
<comment type="caution">
    <text evidence="8">The sequence shown here is derived from an EMBL/GenBank/DDBJ whole genome shotgun (WGS) entry which is preliminary data.</text>
</comment>
<dbReference type="EMBL" id="CAKLPY010000001">
    <property type="protein sequence ID" value="CAH0995232.1"/>
    <property type="molecule type" value="Genomic_DNA"/>
</dbReference>
<dbReference type="SUPFAM" id="SSF50465">
    <property type="entry name" value="EF-Tu/eEF-1alpha/eIF2-gamma C-terminal domain"/>
    <property type="match status" value="1"/>
</dbReference>
<dbReference type="InterPro" id="IPR041757">
    <property type="entry name" value="CysN_GTP-bd"/>
</dbReference>
<dbReference type="InterPro" id="IPR009001">
    <property type="entry name" value="Transl_elong_EF1A/Init_IF2_C"/>
</dbReference>
<dbReference type="SUPFAM" id="SSF52540">
    <property type="entry name" value="P-loop containing nucleoside triphosphate hydrolases"/>
    <property type="match status" value="1"/>
</dbReference>
<keyword evidence="6" id="KW-0342">GTP-binding</keyword>
<dbReference type="InterPro" id="IPR044138">
    <property type="entry name" value="CysN_II"/>
</dbReference>
<dbReference type="PROSITE" id="PS00301">
    <property type="entry name" value="G_TR_1"/>
    <property type="match status" value="1"/>
</dbReference>
<dbReference type="Gene3D" id="2.40.30.10">
    <property type="entry name" value="Translation factors"/>
    <property type="match status" value="2"/>
</dbReference>
<dbReference type="InterPro" id="IPR009000">
    <property type="entry name" value="Transl_B-barrel_sf"/>
</dbReference>
<gene>
    <name evidence="8" type="primary">cysNC</name>
    <name evidence="8" type="ORF">EMA8858_01352</name>
</gene>
<keyword evidence="2" id="KW-0808">Transferase</keyword>
<evidence type="ECO:0000256" key="2">
    <source>
        <dbReference type="ARBA" id="ARBA00022679"/>
    </source>
</evidence>
<dbReference type="Pfam" id="PF00009">
    <property type="entry name" value="GTP_EFTU"/>
    <property type="match status" value="1"/>
</dbReference>
<name>A0ABM9AN41_9BACT</name>
<dbReference type="Gene3D" id="3.40.50.300">
    <property type="entry name" value="P-loop containing nucleotide triphosphate hydrolases"/>
    <property type="match status" value="1"/>
</dbReference>
<feature type="domain" description="Tr-type G" evidence="7">
    <location>
        <begin position="1"/>
        <end position="216"/>
    </location>
</feature>
<evidence type="ECO:0000256" key="4">
    <source>
        <dbReference type="ARBA" id="ARBA00022741"/>
    </source>
</evidence>
<dbReference type="Pfam" id="PF22594">
    <property type="entry name" value="GTP-eEF1A_C"/>
    <property type="match status" value="1"/>
</dbReference>
<dbReference type="Proteomes" id="UP000837932">
    <property type="component" value="Unassembled WGS sequence"/>
</dbReference>